<accession>A0AAV7XP80</accession>
<name>A0AAV7XP80_9NEOP</name>
<sequence length="465" mass="50647">MGLQGLRVSVNKPKPAFSIAPGVPSRRGSAAAPCAHAHERPTGAAPRRLRSACLTMIQNRPMLTKAYRIFGLRQGTMMIAMHDLMWSTCLVFLMVLAAAHVREVSHMVEADMMNRLAAAHRADHGRSHAEHLGAQPAQPAQLGRGNPDSEQLQFNEHAALEQLAKEHLARGGSANGILLSPPSALELERRERARPQHQGEGREDRVVGALAPSDAANLTRPELEGPRKAGRKCGGNSSSSYMHYVEYAYSQAKSIINLDINESRLNDGVHFATIRVVPAVLSVVMVIGICAAGIDMIASIMLLAGAMLNVRQLMMPWLSLRLLELIVLLGFAFISMVFLAQGFVFCRILFLDLLIFCEFVVISYHWLVAFSLHEQLCLVERTGPVYHATTAAPCNWHSIRTNVHDVSTGHSLRTVTIDMSSVPRSVEKAAEAAGEKPVDEDVDKEGDKAGDQVVDTADSPVTCPV</sequence>
<feature type="compositionally biased region" description="Basic and acidic residues" evidence="1">
    <location>
        <begin position="120"/>
        <end position="131"/>
    </location>
</feature>
<dbReference type="AlphaFoldDB" id="A0AAV7XP80"/>
<dbReference type="EMBL" id="JAPTSV010000005">
    <property type="protein sequence ID" value="KAJ1528004.1"/>
    <property type="molecule type" value="Genomic_DNA"/>
</dbReference>
<protein>
    <submittedName>
        <fullName evidence="3">Uncharacterized protein</fullName>
    </submittedName>
</protein>
<feature type="transmembrane region" description="Helical" evidence="2">
    <location>
        <begin position="322"/>
        <end position="343"/>
    </location>
</feature>
<organism evidence="3 4">
    <name type="scientific">Megalurothrips usitatus</name>
    <name type="common">bean blossom thrips</name>
    <dbReference type="NCBI Taxonomy" id="439358"/>
    <lineage>
        <taxon>Eukaryota</taxon>
        <taxon>Metazoa</taxon>
        <taxon>Ecdysozoa</taxon>
        <taxon>Arthropoda</taxon>
        <taxon>Hexapoda</taxon>
        <taxon>Insecta</taxon>
        <taxon>Pterygota</taxon>
        <taxon>Neoptera</taxon>
        <taxon>Paraneoptera</taxon>
        <taxon>Thysanoptera</taxon>
        <taxon>Terebrantia</taxon>
        <taxon>Thripoidea</taxon>
        <taxon>Thripidae</taxon>
        <taxon>Megalurothrips</taxon>
    </lineage>
</organism>
<keyword evidence="2" id="KW-1133">Transmembrane helix</keyword>
<keyword evidence="4" id="KW-1185">Reference proteome</keyword>
<feature type="compositionally biased region" description="Basic and acidic residues" evidence="1">
    <location>
        <begin position="428"/>
        <end position="450"/>
    </location>
</feature>
<keyword evidence="2" id="KW-0812">Transmembrane</keyword>
<proteinExistence type="predicted"/>
<feature type="region of interest" description="Disordered" evidence="1">
    <location>
        <begin position="428"/>
        <end position="465"/>
    </location>
</feature>
<evidence type="ECO:0000313" key="3">
    <source>
        <dbReference type="EMBL" id="KAJ1528004.1"/>
    </source>
</evidence>
<evidence type="ECO:0000256" key="2">
    <source>
        <dbReference type="SAM" id="Phobius"/>
    </source>
</evidence>
<feature type="compositionally biased region" description="Basic and acidic residues" evidence="1">
    <location>
        <begin position="186"/>
        <end position="206"/>
    </location>
</feature>
<comment type="caution">
    <text evidence="3">The sequence shown here is derived from an EMBL/GenBank/DDBJ whole genome shotgun (WGS) entry which is preliminary data.</text>
</comment>
<reference evidence="3" key="1">
    <citation type="submission" date="2022-12" db="EMBL/GenBank/DDBJ databases">
        <title>Chromosome-level genome assembly of the bean flower thrips Megalurothrips usitatus.</title>
        <authorList>
            <person name="Ma L."/>
            <person name="Liu Q."/>
            <person name="Li H."/>
            <person name="Cai W."/>
        </authorList>
    </citation>
    <scope>NUCLEOTIDE SEQUENCE</scope>
    <source>
        <strain evidence="3">Cailab_2022a</strain>
    </source>
</reference>
<feature type="region of interest" description="Disordered" evidence="1">
    <location>
        <begin position="119"/>
        <end position="149"/>
    </location>
</feature>
<feature type="region of interest" description="Disordered" evidence="1">
    <location>
        <begin position="173"/>
        <end position="206"/>
    </location>
</feature>
<feature type="transmembrane region" description="Helical" evidence="2">
    <location>
        <begin position="349"/>
        <end position="372"/>
    </location>
</feature>
<evidence type="ECO:0000256" key="1">
    <source>
        <dbReference type="SAM" id="MobiDB-lite"/>
    </source>
</evidence>
<evidence type="ECO:0000313" key="4">
    <source>
        <dbReference type="Proteomes" id="UP001075354"/>
    </source>
</evidence>
<gene>
    <name evidence="3" type="ORF">ONE63_007932</name>
</gene>
<keyword evidence="2" id="KW-0472">Membrane</keyword>
<feature type="transmembrane region" description="Helical" evidence="2">
    <location>
        <begin position="279"/>
        <end position="310"/>
    </location>
</feature>
<feature type="transmembrane region" description="Helical" evidence="2">
    <location>
        <begin position="84"/>
        <end position="101"/>
    </location>
</feature>
<dbReference type="Proteomes" id="UP001075354">
    <property type="component" value="Chromosome 5"/>
</dbReference>